<dbReference type="Pfam" id="PF00126">
    <property type="entry name" value="HTH_1"/>
    <property type="match status" value="1"/>
</dbReference>
<protein>
    <submittedName>
        <fullName evidence="6">LysR family transcriptional regulator</fullName>
    </submittedName>
</protein>
<gene>
    <name evidence="6" type="ORF">GCM10022280_08880</name>
</gene>
<dbReference type="SUPFAM" id="SSF53850">
    <property type="entry name" value="Periplasmic binding protein-like II"/>
    <property type="match status" value="1"/>
</dbReference>
<evidence type="ECO:0000313" key="7">
    <source>
        <dbReference type="Proteomes" id="UP001500235"/>
    </source>
</evidence>
<dbReference type="Pfam" id="PF03466">
    <property type="entry name" value="LysR_substrate"/>
    <property type="match status" value="1"/>
</dbReference>
<dbReference type="EMBL" id="BAABBQ010000001">
    <property type="protein sequence ID" value="GAA4013021.1"/>
    <property type="molecule type" value="Genomic_DNA"/>
</dbReference>
<name>A0ABP7SKP5_9SPHN</name>
<dbReference type="SUPFAM" id="SSF46785">
    <property type="entry name" value="Winged helix' DNA-binding domain"/>
    <property type="match status" value="1"/>
</dbReference>
<dbReference type="Proteomes" id="UP001500235">
    <property type="component" value="Unassembled WGS sequence"/>
</dbReference>
<sequence>MALDWSDLRHFLAVARHGSTLGAARELGVNQTTCARRIAALEEELGFTLFERGREGYRLSGRAAPLVVSAERVEREVKAFLADVAGAERRLSGTIRMTTNEPLANTVAARAVRDFRDAYPRVRVELTVGDHPLDIARGEADVALRVGSKPTDPCLVIRPLTHAAWATYCSHDYAAKFGAPAGVADLAGHALVTSEAAAADWVAAIAPDLEIACRSNSLPNLSAMLIAGSGIGGLPCIIGDVEPGLRRCFDLPEIRPPVFLVYHERMKAEPHVRAFLDFLGAHVLAKRNLLTGTG</sequence>
<organism evidence="6 7">
    <name type="scientific">Sphingomonas swuensis</name>
    <dbReference type="NCBI Taxonomy" id="977800"/>
    <lineage>
        <taxon>Bacteria</taxon>
        <taxon>Pseudomonadati</taxon>
        <taxon>Pseudomonadota</taxon>
        <taxon>Alphaproteobacteria</taxon>
        <taxon>Sphingomonadales</taxon>
        <taxon>Sphingomonadaceae</taxon>
        <taxon>Sphingomonas</taxon>
    </lineage>
</organism>
<dbReference type="RefSeq" id="WP_344706177.1">
    <property type="nucleotide sequence ID" value="NZ_BAABBQ010000001.1"/>
</dbReference>
<dbReference type="PANTHER" id="PTHR30537:SF3">
    <property type="entry name" value="TRANSCRIPTIONAL REGULATORY PROTEIN"/>
    <property type="match status" value="1"/>
</dbReference>
<evidence type="ECO:0000259" key="5">
    <source>
        <dbReference type="PROSITE" id="PS50931"/>
    </source>
</evidence>
<dbReference type="InterPro" id="IPR005119">
    <property type="entry name" value="LysR_subst-bd"/>
</dbReference>
<dbReference type="Gene3D" id="1.10.10.10">
    <property type="entry name" value="Winged helix-like DNA-binding domain superfamily/Winged helix DNA-binding domain"/>
    <property type="match status" value="1"/>
</dbReference>
<dbReference type="InterPro" id="IPR036390">
    <property type="entry name" value="WH_DNA-bd_sf"/>
</dbReference>
<feature type="domain" description="HTH lysR-type" evidence="5">
    <location>
        <begin position="3"/>
        <end position="60"/>
    </location>
</feature>
<evidence type="ECO:0000256" key="2">
    <source>
        <dbReference type="ARBA" id="ARBA00023015"/>
    </source>
</evidence>
<dbReference type="InterPro" id="IPR000847">
    <property type="entry name" value="LysR_HTH_N"/>
</dbReference>
<comment type="similarity">
    <text evidence="1">Belongs to the LysR transcriptional regulatory family.</text>
</comment>
<keyword evidence="2" id="KW-0805">Transcription regulation</keyword>
<keyword evidence="3" id="KW-0238">DNA-binding</keyword>
<evidence type="ECO:0000256" key="3">
    <source>
        <dbReference type="ARBA" id="ARBA00023125"/>
    </source>
</evidence>
<accession>A0ABP7SKP5</accession>
<dbReference type="PROSITE" id="PS50931">
    <property type="entry name" value="HTH_LYSR"/>
    <property type="match status" value="1"/>
</dbReference>
<keyword evidence="4" id="KW-0804">Transcription</keyword>
<dbReference type="Gene3D" id="3.40.190.290">
    <property type="match status" value="1"/>
</dbReference>
<keyword evidence="7" id="KW-1185">Reference proteome</keyword>
<comment type="caution">
    <text evidence="6">The sequence shown here is derived from an EMBL/GenBank/DDBJ whole genome shotgun (WGS) entry which is preliminary data.</text>
</comment>
<dbReference type="PANTHER" id="PTHR30537">
    <property type="entry name" value="HTH-TYPE TRANSCRIPTIONAL REGULATOR"/>
    <property type="match status" value="1"/>
</dbReference>
<proteinExistence type="inferred from homology"/>
<dbReference type="InterPro" id="IPR036388">
    <property type="entry name" value="WH-like_DNA-bd_sf"/>
</dbReference>
<evidence type="ECO:0000256" key="1">
    <source>
        <dbReference type="ARBA" id="ARBA00009437"/>
    </source>
</evidence>
<evidence type="ECO:0000256" key="4">
    <source>
        <dbReference type="ARBA" id="ARBA00023163"/>
    </source>
</evidence>
<dbReference type="InterPro" id="IPR058163">
    <property type="entry name" value="LysR-type_TF_proteobact-type"/>
</dbReference>
<reference evidence="7" key="1">
    <citation type="journal article" date="2019" name="Int. J. Syst. Evol. Microbiol.">
        <title>The Global Catalogue of Microorganisms (GCM) 10K type strain sequencing project: providing services to taxonomists for standard genome sequencing and annotation.</title>
        <authorList>
            <consortium name="The Broad Institute Genomics Platform"/>
            <consortium name="The Broad Institute Genome Sequencing Center for Infectious Disease"/>
            <person name="Wu L."/>
            <person name="Ma J."/>
        </authorList>
    </citation>
    <scope>NUCLEOTIDE SEQUENCE [LARGE SCALE GENOMIC DNA]</scope>
    <source>
        <strain evidence="7">JCM 17563</strain>
    </source>
</reference>
<evidence type="ECO:0000313" key="6">
    <source>
        <dbReference type="EMBL" id="GAA4013021.1"/>
    </source>
</evidence>